<keyword evidence="2" id="KW-0472">Membrane</keyword>
<dbReference type="KEGG" id="ppha:BVH74_18290"/>
<organism evidence="3 4">
    <name type="scientific">Halopseudomonas phragmitis</name>
    <dbReference type="NCBI Taxonomy" id="1931241"/>
    <lineage>
        <taxon>Bacteria</taxon>
        <taxon>Pseudomonadati</taxon>
        <taxon>Pseudomonadota</taxon>
        <taxon>Gammaproteobacteria</taxon>
        <taxon>Pseudomonadales</taxon>
        <taxon>Pseudomonadaceae</taxon>
        <taxon>Halopseudomonas</taxon>
    </lineage>
</organism>
<evidence type="ECO:0000256" key="1">
    <source>
        <dbReference type="SAM" id="MobiDB-lite"/>
    </source>
</evidence>
<reference evidence="3 4" key="1">
    <citation type="submission" date="2017-03" db="EMBL/GenBank/DDBJ databases">
        <title>Complete genome sequence of the novel DNRA strain Pseudomonas sp. S-6-2 isolated from Chinese polluted river sediment. Journal of Biotechnology.</title>
        <authorList>
            <person name="Li J."/>
            <person name="Xiang F."/>
            <person name="Wang L."/>
            <person name="Xi L."/>
            <person name="Liu J."/>
        </authorList>
    </citation>
    <scope>NUCLEOTIDE SEQUENCE [LARGE SCALE GENOMIC DNA]</scope>
    <source>
        <strain evidence="3 4">S-6-2</strain>
    </source>
</reference>
<gene>
    <name evidence="3" type="ORF">BVH74_18290</name>
</gene>
<feature type="region of interest" description="Disordered" evidence="1">
    <location>
        <begin position="134"/>
        <end position="156"/>
    </location>
</feature>
<evidence type="ECO:0000256" key="2">
    <source>
        <dbReference type="SAM" id="Phobius"/>
    </source>
</evidence>
<evidence type="ECO:0000313" key="3">
    <source>
        <dbReference type="EMBL" id="AQZ96579.1"/>
    </source>
</evidence>
<dbReference type="AlphaFoldDB" id="A0A1V0B9G7"/>
<protein>
    <submittedName>
        <fullName evidence="3">Uncharacterized protein</fullName>
    </submittedName>
</protein>
<sequence>MDMQPTTLIGLCILICAPLALYFYGLRIGRGERDVQHEIQQDLLNDKVSRHERLVSEQQHIADRQQQTIADLSARLREVKVLQVFDRSALLQAAATLDLAARTFDAFNAPQAKTARELRDECRSMAARLGWIEQAPPCPDSASPNDEAQVMQGGAA</sequence>
<keyword evidence="2" id="KW-0812">Transmembrane</keyword>
<dbReference type="RefSeq" id="WP_080051487.1">
    <property type="nucleotide sequence ID" value="NZ_CP020100.1"/>
</dbReference>
<evidence type="ECO:0000313" key="4">
    <source>
        <dbReference type="Proteomes" id="UP000243488"/>
    </source>
</evidence>
<dbReference type="STRING" id="1931241.BVH74_18290"/>
<dbReference type="EMBL" id="CP020100">
    <property type="protein sequence ID" value="AQZ96579.1"/>
    <property type="molecule type" value="Genomic_DNA"/>
</dbReference>
<keyword evidence="2" id="KW-1133">Transmembrane helix</keyword>
<dbReference type="Proteomes" id="UP000243488">
    <property type="component" value="Chromosome"/>
</dbReference>
<feature type="transmembrane region" description="Helical" evidence="2">
    <location>
        <begin position="6"/>
        <end position="24"/>
    </location>
</feature>
<keyword evidence="4" id="KW-1185">Reference proteome</keyword>
<proteinExistence type="predicted"/>
<name>A0A1V0B9G7_9GAMM</name>
<accession>A0A1V0B9G7</accession>